<dbReference type="RefSeq" id="WP_091162217.1">
    <property type="nucleotide sequence ID" value="NZ_FNOT01000029.1"/>
</dbReference>
<dbReference type="Proteomes" id="UP000198921">
    <property type="component" value="Unassembled WGS sequence"/>
</dbReference>
<dbReference type="PANTHER" id="PTHR14389">
    <property type="entry name" value="SI:CH1073-475A24.1"/>
    <property type="match status" value="1"/>
</dbReference>
<dbReference type="InterPro" id="IPR009003">
    <property type="entry name" value="Peptidase_S1_PA"/>
</dbReference>
<proteinExistence type="predicted"/>
<dbReference type="STRING" id="1137993.SAMN05660209_05022"/>
<dbReference type="InterPro" id="IPR045430">
    <property type="entry name" value="EAD1"/>
</dbReference>
<dbReference type="EMBL" id="FNOT01000029">
    <property type="protein sequence ID" value="SDZ20454.1"/>
    <property type="molecule type" value="Genomic_DNA"/>
</dbReference>
<keyword evidence="3" id="KW-1185">Reference proteome</keyword>
<gene>
    <name evidence="2" type="ORF">SAMN05660209_05022</name>
</gene>
<dbReference type="Gene3D" id="2.40.10.10">
    <property type="entry name" value="Trypsin-like serine proteases"/>
    <property type="match status" value="2"/>
</dbReference>
<dbReference type="PANTHER" id="PTHR14389:SF3">
    <property type="entry name" value="PROTEIN FAM111A-LIKE"/>
    <property type="match status" value="1"/>
</dbReference>
<dbReference type="InterPro" id="IPR043504">
    <property type="entry name" value="Peptidase_S1_PA_chymotrypsin"/>
</dbReference>
<dbReference type="SUPFAM" id="SSF50494">
    <property type="entry name" value="Trypsin-like serine proteases"/>
    <property type="match status" value="1"/>
</dbReference>
<organism evidence="2 3">
    <name type="scientific">Geodermatophilus africanus</name>
    <dbReference type="NCBI Taxonomy" id="1137993"/>
    <lineage>
        <taxon>Bacteria</taxon>
        <taxon>Bacillati</taxon>
        <taxon>Actinomycetota</taxon>
        <taxon>Actinomycetes</taxon>
        <taxon>Geodermatophilales</taxon>
        <taxon>Geodermatophilaceae</taxon>
        <taxon>Geodermatophilus</taxon>
    </lineage>
</organism>
<dbReference type="Pfam" id="PF13365">
    <property type="entry name" value="Trypsin_2"/>
    <property type="match status" value="1"/>
</dbReference>
<protein>
    <submittedName>
        <fullName evidence="2">V8-like Glu-specific endopeptidase</fullName>
    </submittedName>
</protein>
<evidence type="ECO:0000313" key="2">
    <source>
        <dbReference type="EMBL" id="SDZ20454.1"/>
    </source>
</evidence>
<reference evidence="3" key="1">
    <citation type="submission" date="2016-10" db="EMBL/GenBank/DDBJ databases">
        <authorList>
            <person name="Varghese N."/>
            <person name="Submissions S."/>
        </authorList>
    </citation>
    <scope>NUCLEOTIDE SEQUENCE [LARGE SCALE GENOMIC DNA]</scope>
    <source>
        <strain evidence="3">DSM 45422</strain>
    </source>
</reference>
<dbReference type="AlphaFoldDB" id="A0A1H3R3T7"/>
<dbReference type="OrthoDB" id="104542at2"/>
<evidence type="ECO:0000313" key="3">
    <source>
        <dbReference type="Proteomes" id="UP000198921"/>
    </source>
</evidence>
<accession>A0A1H3R3T7</accession>
<evidence type="ECO:0000259" key="1">
    <source>
        <dbReference type="Pfam" id="PF19955"/>
    </source>
</evidence>
<feature type="domain" description="Effector-associated" evidence="1">
    <location>
        <begin position="5"/>
        <end position="90"/>
    </location>
</feature>
<dbReference type="Pfam" id="PF19955">
    <property type="entry name" value="EAD1"/>
    <property type="match status" value="1"/>
</dbReference>
<sequence>MADLRLSGSQIEDLGTLLGAAFSPPRFDEFLLYRLNRHTWNYAGANDDYRTTLRRVIQEANARLWWRDLLSEARKAASGDPGLLAFGEQFSLSPTTVAVDGGGQRPLQGQQLELKIKDAQSTFDIGTWRRRLGEIEGRVCRVEFPELVAKGTGFLVGPSVVLTNYHVIEKLHDGSVAPAAAVLRFDHKVADDGVTVEAGTTFRLAANWLLDFSRYSPRDFEVAPAQDPAPDELDYALLSVDGTPGDAPVGGPTGDPNPTPRKWIEMPAEEHNFSSQRSLYIVQHPDGGPMQVAIDSEAVVGLNASRTRVRYTTTTKPGSSGSPCFGPDWQWVALHHSGDPKYLQGKPPDFNQGIPLPAIRQLLTARGKDDLLGVGV</sequence>
<name>A0A1H3R3T7_9ACTN</name>